<proteinExistence type="predicted"/>
<keyword evidence="4" id="KW-1185">Reference proteome</keyword>
<dbReference type="InterPro" id="IPR036691">
    <property type="entry name" value="Endo/exonu/phosph_ase_sf"/>
</dbReference>
<reference evidence="3 4" key="1">
    <citation type="submission" date="2023-04" db="EMBL/GenBank/DDBJ databases">
        <title>Genome of Basidiobolus ranarum AG-B5.</title>
        <authorList>
            <person name="Stajich J.E."/>
            <person name="Carter-House D."/>
            <person name="Gryganskyi A."/>
        </authorList>
    </citation>
    <scope>NUCLEOTIDE SEQUENCE [LARGE SCALE GENOMIC DNA]</scope>
    <source>
        <strain evidence="3 4">AG-B5</strain>
    </source>
</reference>
<sequence>MPKHIPVSNKPRISHSSTHTEVKYSSGGNFKRNWIWVDNSLVSEPEEEFTLVSYNILADYLAFRNRHLYSYCSNSVLTWSNRGRKILKEIQAYKADIYCLQECEKRHFHCEFAPTLRRLGYRYVFKQRTGEDMWDGCAILINTKRFELVKQCSVEYNSDEFMDRNNVGLIVVLKDLKTNRKLCVANTHILFNTKRGILKIAQLHKL</sequence>
<evidence type="ECO:0000259" key="2">
    <source>
        <dbReference type="Pfam" id="PF03372"/>
    </source>
</evidence>
<feature type="non-terminal residue" evidence="3">
    <location>
        <position position="206"/>
    </location>
</feature>
<dbReference type="InterPro" id="IPR005135">
    <property type="entry name" value="Endo/exonuclease/phosphatase"/>
</dbReference>
<dbReference type="PANTHER" id="PTHR12121:SF34">
    <property type="entry name" value="PROTEIN ANGEL"/>
    <property type="match status" value="1"/>
</dbReference>
<feature type="region of interest" description="Disordered" evidence="1">
    <location>
        <begin position="1"/>
        <end position="24"/>
    </location>
</feature>
<dbReference type="InterPro" id="IPR050410">
    <property type="entry name" value="CCR4/nocturin_mRNA_transcr"/>
</dbReference>
<protein>
    <submittedName>
        <fullName evidence="3">Protein angel 1</fullName>
    </submittedName>
</protein>
<comment type="caution">
    <text evidence="3">The sequence shown here is derived from an EMBL/GenBank/DDBJ whole genome shotgun (WGS) entry which is preliminary data.</text>
</comment>
<dbReference type="EMBL" id="JASJQH010000881">
    <property type="protein sequence ID" value="KAK9762651.1"/>
    <property type="molecule type" value="Genomic_DNA"/>
</dbReference>
<accession>A0ABR2WMC5</accession>
<dbReference type="Proteomes" id="UP001479436">
    <property type="component" value="Unassembled WGS sequence"/>
</dbReference>
<dbReference type="SUPFAM" id="SSF56219">
    <property type="entry name" value="DNase I-like"/>
    <property type="match status" value="1"/>
</dbReference>
<evidence type="ECO:0000313" key="3">
    <source>
        <dbReference type="EMBL" id="KAK9762651.1"/>
    </source>
</evidence>
<name>A0ABR2WMC5_9FUNG</name>
<evidence type="ECO:0000256" key="1">
    <source>
        <dbReference type="SAM" id="MobiDB-lite"/>
    </source>
</evidence>
<gene>
    <name evidence="3" type="primary">ANGEL1</name>
    <name evidence="3" type="ORF">K7432_011421</name>
</gene>
<evidence type="ECO:0000313" key="4">
    <source>
        <dbReference type="Proteomes" id="UP001479436"/>
    </source>
</evidence>
<dbReference type="Pfam" id="PF03372">
    <property type="entry name" value="Exo_endo_phos"/>
    <property type="match status" value="1"/>
</dbReference>
<organism evidence="3 4">
    <name type="scientific">Basidiobolus ranarum</name>
    <dbReference type="NCBI Taxonomy" id="34480"/>
    <lineage>
        <taxon>Eukaryota</taxon>
        <taxon>Fungi</taxon>
        <taxon>Fungi incertae sedis</taxon>
        <taxon>Zoopagomycota</taxon>
        <taxon>Entomophthoromycotina</taxon>
        <taxon>Basidiobolomycetes</taxon>
        <taxon>Basidiobolales</taxon>
        <taxon>Basidiobolaceae</taxon>
        <taxon>Basidiobolus</taxon>
    </lineage>
</organism>
<feature type="domain" description="Endonuclease/exonuclease/phosphatase" evidence="2">
    <location>
        <begin position="53"/>
        <end position="156"/>
    </location>
</feature>
<dbReference type="PANTHER" id="PTHR12121">
    <property type="entry name" value="CARBON CATABOLITE REPRESSOR PROTEIN 4"/>
    <property type="match status" value="1"/>
</dbReference>
<dbReference type="Gene3D" id="3.60.10.10">
    <property type="entry name" value="Endonuclease/exonuclease/phosphatase"/>
    <property type="match status" value="1"/>
</dbReference>